<organism evidence="2 3">
    <name type="scientific">Xylaria arbuscula</name>
    <dbReference type="NCBI Taxonomy" id="114810"/>
    <lineage>
        <taxon>Eukaryota</taxon>
        <taxon>Fungi</taxon>
        <taxon>Dikarya</taxon>
        <taxon>Ascomycota</taxon>
        <taxon>Pezizomycotina</taxon>
        <taxon>Sordariomycetes</taxon>
        <taxon>Xylariomycetidae</taxon>
        <taxon>Xylariales</taxon>
        <taxon>Xylariaceae</taxon>
        <taxon>Xylaria</taxon>
    </lineage>
</organism>
<evidence type="ECO:0000259" key="1">
    <source>
        <dbReference type="Pfam" id="PF23155"/>
    </source>
</evidence>
<dbReference type="Proteomes" id="UP001148614">
    <property type="component" value="Unassembled WGS sequence"/>
</dbReference>
<comment type="caution">
    <text evidence="2">The sequence shown here is derived from an EMBL/GenBank/DDBJ whole genome shotgun (WGS) entry which is preliminary data.</text>
</comment>
<name>A0A9W8TKN5_9PEZI</name>
<dbReference type="Pfam" id="PF23155">
    <property type="entry name" value="DUF7053"/>
    <property type="match status" value="1"/>
</dbReference>
<sequence length="260" mass="29541">MPRKHIIKVTVPIPPEVAPGDVVATLQTFEPLLDSHDYVVEYTPKEGRISDKDLAVIARDPFFAKERDDLPSQNIPLEEEQRWWLCDVWEDVYWVPFIVPYFSRLKRYLAIGYKTDSGIRFRQSVSGGVVTRGTFTVVSRETGQPYVRSWATGSVDGESWDGETERGSIASNEDEAEMGENTIAGTEIYQHAHCRRTQKGWEAQDDTDAETEPSWDIVCACEIDVPLILVISQVLRRDENRALCEQLCKAIITATILAYR</sequence>
<feature type="domain" description="DUF7053" evidence="1">
    <location>
        <begin position="3"/>
        <end position="148"/>
    </location>
</feature>
<evidence type="ECO:0000313" key="2">
    <source>
        <dbReference type="EMBL" id="KAJ3570126.1"/>
    </source>
</evidence>
<dbReference type="AlphaFoldDB" id="A0A9W8TKN5"/>
<proteinExistence type="predicted"/>
<evidence type="ECO:0000313" key="3">
    <source>
        <dbReference type="Proteomes" id="UP001148614"/>
    </source>
</evidence>
<accession>A0A9W8TKN5</accession>
<gene>
    <name evidence="2" type="ORF">NPX13_g5839</name>
</gene>
<dbReference type="EMBL" id="JANPWZ010000967">
    <property type="protein sequence ID" value="KAJ3570126.1"/>
    <property type="molecule type" value="Genomic_DNA"/>
</dbReference>
<dbReference type="VEuPathDB" id="FungiDB:F4678DRAFT_266302"/>
<keyword evidence="3" id="KW-1185">Reference proteome</keyword>
<protein>
    <recommendedName>
        <fullName evidence="1">DUF7053 domain-containing protein</fullName>
    </recommendedName>
</protein>
<dbReference type="InterPro" id="IPR055481">
    <property type="entry name" value="DUF7053"/>
</dbReference>
<reference evidence="2" key="1">
    <citation type="submission" date="2022-07" db="EMBL/GenBank/DDBJ databases">
        <title>Genome Sequence of Xylaria arbuscula.</title>
        <authorList>
            <person name="Buettner E."/>
        </authorList>
    </citation>
    <scope>NUCLEOTIDE SEQUENCE</scope>
    <source>
        <strain evidence="2">VT107</strain>
    </source>
</reference>